<evidence type="ECO:0000313" key="2">
    <source>
        <dbReference type="EMBL" id="TEB27382.1"/>
    </source>
</evidence>
<evidence type="ECO:0000256" key="1">
    <source>
        <dbReference type="SAM" id="MobiDB-lite"/>
    </source>
</evidence>
<evidence type="ECO:0000313" key="3">
    <source>
        <dbReference type="Proteomes" id="UP000298030"/>
    </source>
</evidence>
<comment type="caution">
    <text evidence="2">The sequence shown here is derived from an EMBL/GenBank/DDBJ whole genome shotgun (WGS) entry which is preliminary data.</text>
</comment>
<feature type="region of interest" description="Disordered" evidence="1">
    <location>
        <begin position="1"/>
        <end position="20"/>
    </location>
</feature>
<name>A0A4Y7T180_COPMI</name>
<accession>A0A4Y7T180</accession>
<gene>
    <name evidence="2" type="ORF">FA13DRAFT_1794787</name>
</gene>
<dbReference type="Proteomes" id="UP000298030">
    <property type="component" value="Unassembled WGS sequence"/>
</dbReference>
<protein>
    <recommendedName>
        <fullName evidence="4">BTB domain-containing protein</fullName>
    </recommendedName>
</protein>
<dbReference type="OrthoDB" id="3893071at2759"/>
<dbReference type="AlphaFoldDB" id="A0A4Y7T180"/>
<evidence type="ECO:0008006" key="4">
    <source>
        <dbReference type="Google" id="ProtNLM"/>
    </source>
</evidence>
<dbReference type="EMBL" id="QPFP01000040">
    <property type="protein sequence ID" value="TEB27382.1"/>
    <property type="molecule type" value="Genomic_DNA"/>
</dbReference>
<proteinExistence type="predicted"/>
<keyword evidence="3" id="KW-1185">Reference proteome</keyword>
<reference evidence="2 3" key="1">
    <citation type="journal article" date="2019" name="Nat. Ecol. Evol.">
        <title>Megaphylogeny resolves global patterns of mushroom evolution.</title>
        <authorList>
            <person name="Varga T."/>
            <person name="Krizsan K."/>
            <person name="Foldi C."/>
            <person name="Dima B."/>
            <person name="Sanchez-Garcia M."/>
            <person name="Sanchez-Ramirez S."/>
            <person name="Szollosi G.J."/>
            <person name="Szarkandi J.G."/>
            <person name="Papp V."/>
            <person name="Albert L."/>
            <person name="Andreopoulos W."/>
            <person name="Angelini C."/>
            <person name="Antonin V."/>
            <person name="Barry K.W."/>
            <person name="Bougher N.L."/>
            <person name="Buchanan P."/>
            <person name="Buyck B."/>
            <person name="Bense V."/>
            <person name="Catcheside P."/>
            <person name="Chovatia M."/>
            <person name="Cooper J."/>
            <person name="Damon W."/>
            <person name="Desjardin D."/>
            <person name="Finy P."/>
            <person name="Geml J."/>
            <person name="Haridas S."/>
            <person name="Hughes K."/>
            <person name="Justo A."/>
            <person name="Karasinski D."/>
            <person name="Kautmanova I."/>
            <person name="Kiss B."/>
            <person name="Kocsube S."/>
            <person name="Kotiranta H."/>
            <person name="LaButti K.M."/>
            <person name="Lechner B.E."/>
            <person name="Liimatainen K."/>
            <person name="Lipzen A."/>
            <person name="Lukacs Z."/>
            <person name="Mihaltcheva S."/>
            <person name="Morgado L.N."/>
            <person name="Niskanen T."/>
            <person name="Noordeloos M.E."/>
            <person name="Ohm R.A."/>
            <person name="Ortiz-Santana B."/>
            <person name="Ovrebo C."/>
            <person name="Racz N."/>
            <person name="Riley R."/>
            <person name="Savchenko A."/>
            <person name="Shiryaev A."/>
            <person name="Soop K."/>
            <person name="Spirin V."/>
            <person name="Szebenyi C."/>
            <person name="Tomsovsky M."/>
            <person name="Tulloss R.E."/>
            <person name="Uehling J."/>
            <person name="Grigoriev I.V."/>
            <person name="Vagvolgyi C."/>
            <person name="Papp T."/>
            <person name="Martin F.M."/>
            <person name="Miettinen O."/>
            <person name="Hibbett D.S."/>
            <person name="Nagy L.G."/>
        </authorList>
    </citation>
    <scope>NUCLEOTIDE SEQUENCE [LARGE SCALE GENOMIC DNA]</scope>
    <source>
        <strain evidence="2 3">FP101781</strain>
    </source>
</reference>
<sequence length="352" mass="39036">MPKRQRTDSEPPTEGPHAQVETVAEAEGGPTAGTVAPPTQSKEVWFEDGNIIIQAQNVQFKVYKAILSQRSQFFADALGPIRNAAPYVYLIWDLMVFGGIPQPANSEATSGGCPVVELRDSPDDLKHVLLALHGEPAYTNVRVPLPFPVIAALVRLGKKTTSSIFGTKAFVGQYAKHIYCPDKTAEDDMIVSAIQLAHECDIQTILPALYYTLVQDTDNPFRGAAHLPPYIVYTCLSGRDKIIRSWHSELYRRLGELGEIHNCIGKPKCKTVGLQIFKKVFSTPLNSVLTTWEGLLQQIPMIGTNWNLAQDLCQVCRERAKANHWASRKGIWDSMPGYFGLPPRLELKDLAI</sequence>
<organism evidence="2 3">
    <name type="scientific">Coprinellus micaceus</name>
    <name type="common">Glistening ink-cap mushroom</name>
    <name type="synonym">Coprinus micaceus</name>
    <dbReference type="NCBI Taxonomy" id="71717"/>
    <lineage>
        <taxon>Eukaryota</taxon>
        <taxon>Fungi</taxon>
        <taxon>Dikarya</taxon>
        <taxon>Basidiomycota</taxon>
        <taxon>Agaricomycotina</taxon>
        <taxon>Agaricomycetes</taxon>
        <taxon>Agaricomycetidae</taxon>
        <taxon>Agaricales</taxon>
        <taxon>Agaricineae</taxon>
        <taxon>Psathyrellaceae</taxon>
        <taxon>Coprinellus</taxon>
    </lineage>
</organism>